<dbReference type="InterPro" id="IPR028082">
    <property type="entry name" value="Peripla_BP_I"/>
</dbReference>
<dbReference type="EMBL" id="JBGUBD010000009">
    <property type="protein sequence ID" value="MFA9479503.1"/>
    <property type="molecule type" value="Genomic_DNA"/>
</dbReference>
<dbReference type="Gene3D" id="3.40.50.2300">
    <property type="match status" value="2"/>
</dbReference>
<name>A0ABV4U7D4_9BACT</name>
<dbReference type="InterPro" id="IPR046335">
    <property type="entry name" value="LacI/GalR-like_sensor"/>
</dbReference>
<organism evidence="5 6">
    <name type="scientific">Natronomicrosphaera hydrolytica</name>
    <dbReference type="NCBI Taxonomy" id="3242702"/>
    <lineage>
        <taxon>Bacteria</taxon>
        <taxon>Pseudomonadati</taxon>
        <taxon>Planctomycetota</taxon>
        <taxon>Phycisphaerae</taxon>
        <taxon>Phycisphaerales</taxon>
        <taxon>Phycisphaeraceae</taxon>
        <taxon>Natronomicrosphaera</taxon>
    </lineage>
</organism>
<dbReference type="RefSeq" id="WP_425346423.1">
    <property type="nucleotide sequence ID" value="NZ_JBGUBD010000009.1"/>
</dbReference>
<keyword evidence="3" id="KW-0804">Transcription</keyword>
<dbReference type="Proteomes" id="UP001575105">
    <property type="component" value="Unassembled WGS sequence"/>
</dbReference>
<evidence type="ECO:0000256" key="2">
    <source>
        <dbReference type="ARBA" id="ARBA00023125"/>
    </source>
</evidence>
<dbReference type="Pfam" id="PF13377">
    <property type="entry name" value="Peripla_BP_3"/>
    <property type="match status" value="1"/>
</dbReference>
<dbReference type="CDD" id="cd06267">
    <property type="entry name" value="PBP1_LacI_sugar_binding-like"/>
    <property type="match status" value="1"/>
</dbReference>
<dbReference type="PANTHER" id="PTHR30146:SF109">
    <property type="entry name" value="HTH-TYPE TRANSCRIPTIONAL REGULATOR GALS"/>
    <property type="match status" value="1"/>
</dbReference>
<dbReference type="SMART" id="SM00345">
    <property type="entry name" value="HTH_GNTR"/>
    <property type="match status" value="1"/>
</dbReference>
<accession>A0ABV4U7D4</accession>
<comment type="caution">
    <text evidence="5">The sequence shown here is derived from an EMBL/GenBank/DDBJ whole genome shotgun (WGS) entry which is preliminary data.</text>
</comment>
<keyword evidence="6" id="KW-1185">Reference proteome</keyword>
<keyword evidence="2" id="KW-0238">DNA-binding</keyword>
<dbReference type="PROSITE" id="PS50949">
    <property type="entry name" value="HTH_GNTR"/>
    <property type="match status" value="1"/>
</dbReference>
<dbReference type="Gene3D" id="1.10.10.10">
    <property type="entry name" value="Winged helix-like DNA-binding domain superfamily/Winged helix DNA-binding domain"/>
    <property type="match status" value="1"/>
</dbReference>
<sequence length="401" mass="43215">MSNGEAITRSESVAAVLRTAIERGTWAVGARLPSTRQLASDHQTSLSTVHSALRELEMLGMVERRARSGIRVARRHPTMAGPRGGSATTTRQVAVVLVRWREDYSDSWSHEAVIETQHCIAAAGFHVLPLFVDPHADDALDQLKRHLSDASASLAGVILINSSLLRDVPSWLDGQETPWVYLNKPSEQAVSNYVGIDYSASFALGHCLARMELSRILALGLTPTGSPTGRAKLTELIRGYMAASGRTPELQCWSSADDPDRAARFAFLCDRLEQPNRPEVIFGSSDAAALQALRACRQVGLDVPGDVRLVGGTGVSFSAHTSPSLTVIGQTARQAARVALDMLQEMVKSGEKRLPARDVPARLAIRDSLPIPDAVLEALPETLHSLVGLHPLSRRPASKGA</sequence>
<dbReference type="Pfam" id="PF00392">
    <property type="entry name" value="GntR"/>
    <property type="match status" value="1"/>
</dbReference>
<protein>
    <submittedName>
        <fullName evidence="5">Substrate-binding domain-containing protein</fullName>
    </submittedName>
</protein>
<dbReference type="InterPro" id="IPR036388">
    <property type="entry name" value="WH-like_DNA-bd_sf"/>
</dbReference>
<evidence type="ECO:0000259" key="4">
    <source>
        <dbReference type="PROSITE" id="PS50949"/>
    </source>
</evidence>
<evidence type="ECO:0000313" key="6">
    <source>
        <dbReference type="Proteomes" id="UP001575105"/>
    </source>
</evidence>
<reference evidence="5 6" key="1">
    <citation type="submission" date="2024-08" db="EMBL/GenBank/DDBJ databases">
        <title>Whole-genome sequencing of halo(alkali)philic microorganisms from hypersaline lakes.</title>
        <authorList>
            <person name="Sorokin D.Y."/>
            <person name="Merkel A.Y."/>
            <person name="Messina E."/>
            <person name="Yakimov M."/>
        </authorList>
    </citation>
    <scope>NUCLEOTIDE SEQUENCE [LARGE SCALE GENOMIC DNA]</scope>
    <source>
        <strain evidence="5 6">AB-hyl4</strain>
    </source>
</reference>
<evidence type="ECO:0000313" key="5">
    <source>
        <dbReference type="EMBL" id="MFA9479503.1"/>
    </source>
</evidence>
<keyword evidence="1" id="KW-0805">Transcription regulation</keyword>
<dbReference type="CDD" id="cd07377">
    <property type="entry name" value="WHTH_GntR"/>
    <property type="match status" value="1"/>
</dbReference>
<proteinExistence type="predicted"/>
<dbReference type="SUPFAM" id="SSF53822">
    <property type="entry name" value="Periplasmic binding protein-like I"/>
    <property type="match status" value="1"/>
</dbReference>
<feature type="domain" description="HTH gntR-type" evidence="4">
    <location>
        <begin position="7"/>
        <end position="75"/>
    </location>
</feature>
<evidence type="ECO:0000256" key="3">
    <source>
        <dbReference type="ARBA" id="ARBA00023163"/>
    </source>
</evidence>
<dbReference type="InterPro" id="IPR000524">
    <property type="entry name" value="Tscrpt_reg_HTH_GntR"/>
</dbReference>
<evidence type="ECO:0000256" key="1">
    <source>
        <dbReference type="ARBA" id="ARBA00023015"/>
    </source>
</evidence>
<dbReference type="PANTHER" id="PTHR30146">
    <property type="entry name" value="LACI-RELATED TRANSCRIPTIONAL REPRESSOR"/>
    <property type="match status" value="1"/>
</dbReference>
<dbReference type="SUPFAM" id="SSF46785">
    <property type="entry name" value="Winged helix' DNA-binding domain"/>
    <property type="match status" value="1"/>
</dbReference>
<gene>
    <name evidence="5" type="ORF">ACERK3_14535</name>
</gene>
<dbReference type="InterPro" id="IPR036390">
    <property type="entry name" value="WH_DNA-bd_sf"/>
</dbReference>